<evidence type="ECO:0000256" key="1">
    <source>
        <dbReference type="SAM" id="MobiDB-lite"/>
    </source>
</evidence>
<dbReference type="Pfam" id="PF08845">
    <property type="entry name" value="SymE_toxin"/>
    <property type="match status" value="1"/>
</dbReference>
<proteinExistence type="predicted"/>
<accession>A0A1B7JRX4</accession>
<dbReference type="RefSeq" id="WP_064546781.1">
    <property type="nucleotide sequence ID" value="NZ_LXEU01000063.1"/>
</dbReference>
<dbReference type="PATRIC" id="fig|1354264.4.peg.3193"/>
<dbReference type="GO" id="GO:0003723">
    <property type="term" value="F:RNA binding"/>
    <property type="evidence" value="ECO:0007669"/>
    <property type="project" value="InterPro"/>
</dbReference>
<feature type="domain" description="Toxin SymE-like" evidence="2">
    <location>
        <begin position="19"/>
        <end position="68"/>
    </location>
</feature>
<evidence type="ECO:0000313" key="3">
    <source>
        <dbReference type="EMBL" id="OAT50653.1"/>
    </source>
</evidence>
<dbReference type="EC" id="3.1.-.-" evidence="3"/>
<sequence length="99" mass="10783">MATIPTPTHPSSEKTGKTERRYTVSYVPNQNRPSTPALNLSGKWLKDAGFYTGTGVTVKIAGDCIVLIPDGDEVQALRKQLKQMKQAIKTVKAEVLNAL</sequence>
<dbReference type="GO" id="GO:0016070">
    <property type="term" value="P:RNA metabolic process"/>
    <property type="evidence" value="ECO:0007669"/>
    <property type="project" value="InterPro"/>
</dbReference>
<feature type="compositionally biased region" description="Basic and acidic residues" evidence="1">
    <location>
        <begin position="11"/>
        <end position="21"/>
    </location>
</feature>
<dbReference type="AlphaFoldDB" id="A0A1B7JRX4"/>
<protein>
    <submittedName>
        <fullName evidence="3">SymE family toxin</fullName>
        <ecNumber evidence="3">3.1.-.-</ecNumber>
    </submittedName>
</protein>
<name>A0A1B7JRX4_9ENTR</name>
<comment type="caution">
    <text evidence="3">The sequence shown here is derived from an EMBL/GenBank/DDBJ whole genome shotgun (WGS) entry which is preliminary data.</text>
</comment>
<dbReference type="GO" id="GO:0005737">
    <property type="term" value="C:cytoplasm"/>
    <property type="evidence" value="ECO:0007669"/>
    <property type="project" value="InterPro"/>
</dbReference>
<dbReference type="GO" id="GO:0016788">
    <property type="term" value="F:hydrolase activity, acting on ester bonds"/>
    <property type="evidence" value="ECO:0007669"/>
    <property type="project" value="InterPro"/>
</dbReference>
<feature type="region of interest" description="Disordered" evidence="1">
    <location>
        <begin position="1"/>
        <end position="21"/>
    </location>
</feature>
<reference evidence="3 4" key="1">
    <citation type="submission" date="2016-04" db="EMBL/GenBank/DDBJ databases">
        <title>ATOL: Assembling a taxonomically balanced genome-scale reconstruction of the evolutionary history of the Enterobacteriaceae.</title>
        <authorList>
            <person name="Plunkett G.III."/>
            <person name="Neeno-Eckwall E.C."/>
            <person name="Glasner J.D."/>
            <person name="Perna N.T."/>
        </authorList>
    </citation>
    <scope>NUCLEOTIDE SEQUENCE [LARGE SCALE GENOMIC DNA]</scope>
    <source>
        <strain evidence="3 4">ATCC 51603</strain>
    </source>
</reference>
<dbReference type="Proteomes" id="UP000078386">
    <property type="component" value="Unassembled WGS sequence"/>
</dbReference>
<evidence type="ECO:0000313" key="4">
    <source>
        <dbReference type="Proteomes" id="UP000078386"/>
    </source>
</evidence>
<keyword evidence="4" id="KW-1185">Reference proteome</keyword>
<gene>
    <name evidence="3" type="ORF">M989_03062</name>
</gene>
<feature type="compositionally biased region" description="Polar residues" evidence="1">
    <location>
        <begin position="1"/>
        <end position="10"/>
    </location>
</feature>
<dbReference type="InterPro" id="IPR014944">
    <property type="entry name" value="Toxin_SymE-like"/>
</dbReference>
<dbReference type="EMBL" id="LXEU01000063">
    <property type="protein sequence ID" value="OAT50653.1"/>
    <property type="molecule type" value="Genomic_DNA"/>
</dbReference>
<keyword evidence="3" id="KW-0378">Hydrolase</keyword>
<evidence type="ECO:0000259" key="2">
    <source>
        <dbReference type="Pfam" id="PF08845"/>
    </source>
</evidence>
<organism evidence="3 4">
    <name type="scientific">Kluyvera georgiana ATCC 51603</name>
    <dbReference type="NCBI Taxonomy" id="1354264"/>
    <lineage>
        <taxon>Bacteria</taxon>
        <taxon>Pseudomonadati</taxon>
        <taxon>Pseudomonadota</taxon>
        <taxon>Gammaproteobacteria</taxon>
        <taxon>Enterobacterales</taxon>
        <taxon>Enterobacteriaceae</taxon>
        <taxon>Kluyvera</taxon>
    </lineage>
</organism>